<keyword evidence="3" id="KW-0732">Signal</keyword>
<organism evidence="12 13">
    <name type="scientific">Kluyveromyces marxianus</name>
    <name type="common">Yeast</name>
    <name type="synonym">Candida kefyr</name>
    <dbReference type="NCBI Taxonomy" id="4911"/>
    <lineage>
        <taxon>Eukaryota</taxon>
        <taxon>Fungi</taxon>
        <taxon>Dikarya</taxon>
        <taxon>Ascomycota</taxon>
        <taxon>Saccharomycotina</taxon>
        <taxon>Saccharomycetes</taxon>
        <taxon>Saccharomycetales</taxon>
        <taxon>Saccharomycetaceae</taxon>
        <taxon>Kluyveromyces</taxon>
    </lineage>
</organism>
<keyword evidence="13" id="KW-1185">Reference proteome</keyword>
<evidence type="ECO:0000259" key="11">
    <source>
        <dbReference type="Pfam" id="PF25506"/>
    </source>
</evidence>
<comment type="subcellular location">
    <subcellularLocation>
        <location evidence="1">Membrane</location>
        <topology evidence="1">Single-pass type I membrane protein</topology>
    </subcellularLocation>
</comment>
<protein>
    <recommendedName>
        <fullName evidence="9">Maintenance of telomere capping protein 6</fullName>
    </recommendedName>
</protein>
<keyword evidence="5 10" id="KW-0472">Membrane</keyword>
<reference evidence="12 13" key="1">
    <citation type="submission" date="2016-03" db="EMBL/GenBank/DDBJ databases">
        <title>How can Kluyveromyces marxianus grow so fast - potential evolutionary course in Saccharomyces Complex revealed by comparative genomics.</title>
        <authorList>
            <person name="Mo W."/>
            <person name="Lu W."/>
            <person name="Yang X."/>
            <person name="Qi J."/>
            <person name="Lv H."/>
        </authorList>
    </citation>
    <scope>NUCLEOTIDE SEQUENCE [LARGE SCALE GENOMIC DNA]</scope>
    <source>
        <strain evidence="12 13">FIM1</strain>
    </source>
</reference>
<sequence>MAVLALMVAHLGMYDLLMCWLSCVCFVTTFHRKKFIVHRSKVSIPAFIYRNSFNMRKIDEVVRLAYNSKRYPGLWELSVTVNGGMVLTLLRYLCFWAFFGVSLAQEWPPFSNEMINALRSQRDLMTNVSIDQIPFPGISIKPALSQSNTLNQTAYLETISELLNHGIQTFQIDLEFDTSSQDWFLEDTGTRFVDVLSTINEYLGVSNTDLNANLISILIRFNNDTLKKSNLFKNSNFTSVLEEGMSVGYIYSKNDLANDRALNQTWDINGYSKDGWVSLNRFLYVVKRRVVFGFLNGDDMFQQDDNPLVFPSETFHYVTEEGTLQCPLKTMDDIGEMSKKQWRFLEGNFTYRNFLQYIECGYSLILTNPVQRSNLSQENEFQRRLTSLLLWSWNATTPDDILDADEDDANSNSQYVAYRCGVFTYTEHEYLAPFKIGNCYRSMPYLCRYSDRAYVWNISEEQGTYFDSEKDHVCPGDHQFGIPRNPLQQRSIRIYLEEEGFDEKDFWIDINSISVKNCWISGGTYASCPYQRYGSTSNYLAMIIPSALIAFFLLLVMFYFNWAHIPIQDNRNNWKRIITAYSKEEVEGVPS</sequence>
<dbReference type="InterPro" id="IPR017946">
    <property type="entry name" value="PLC-like_Pdiesterase_TIM-brl"/>
</dbReference>
<dbReference type="EMBL" id="CP015059">
    <property type="protein sequence ID" value="QGN17511.1"/>
    <property type="molecule type" value="Genomic_DNA"/>
</dbReference>
<dbReference type="Pfam" id="PF25506">
    <property type="entry name" value="TIM-barrel_MTC6"/>
    <property type="match status" value="1"/>
</dbReference>
<dbReference type="InterPro" id="IPR057530">
    <property type="entry name" value="TIM-barrel_MTC6"/>
</dbReference>
<evidence type="ECO:0000256" key="5">
    <source>
        <dbReference type="ARBA" id="ARBA00023136"/>
    </source>
</evidence>
<dbReference type="PANTHER" id="PTHR35518:SF2">
    <property type="entry name" value="MAINTENANCE OF TELOMERE CAPPING PROTEIN 6"/>
    <property type="match status" value="1"/>
</dbReference>
<evidence type="ECO:0000313" key="13">
    <source>
        <dbReference type="Proteomes" id="UP000422736"/>
    </source>
</evidence>
<evidence type="ECO:0000256" key="1">
    <source>
        <dbReference type="ARBA" id="ARBA00004479"/>
    </source>
</evidence>
<evidence type="ECO:0000313" key="12">
    <source>
        <dbReference type="EMBL" id="QGN17511.1"/>
    </source>
</evidence>
<evidence type="ECO:0000256" key="7">
    <source>
        <dbReference type="ARBA" id="ARBA00037703"/>
    </source>
</evidence>
<feature type="transmembrane region" description="Helical" evidence="10">
    <location>
        <begin position="539"/>
        <end position="562"/>
    </location>
</feature>
<comment type="function">
    <text evidence="7">May be involved in telomere capping.</text>
</comment>
<dbReference type="PANTHER" id="PTHR35518">
    <property type="entry name" value="MAINTENANCE OF TELOMOERE CAPPING"/>
    <property type="match status" value="1"/>
</dbReference>
<feature type="transmembrane region" description="Helical" evidence="10">
    <location>
        <begin position="12"/>
        <end position="31"/>
    </location>
</feature>
<evidence type="ECO:0000256" key="6">
    <source>
        <dbReference type="ARBA" id="ARBA00023180"/>
    </source>
</evidence>
<evidence type="ECO:0000256" key="2">
    <source>
        <dbReference type="ARBA" id="ARBA00022692"/>
    </source>
</evidence>
<feature type="transmembrane region" description="Helical" evidence="10">
    <location>
        <begin position="79"/>
        <end position="99"/>
    </location>
</feature>
<evidence type="ECO:0000256" key="8">
    <source>
        <dbReference type="ARBA" id="ARBA00038159"/>
    </source>
</evidence>
<dbReference type="InterPro" id="IPR051008">
    <property type="entry name" value="Telomere_Capping_Maintenance"/>
</dbReference>
<evidence type="ECO:0000256" key="4">
    <source>
        <dbReference type="ARBA" id="ARBA00022989"/>
    </source>
</evidence>
<keyword evidence="6" id="KW-0325">Glycoprotein</keyword>
<evidence type="ECO:0000256" key="10">
    <source>
        <dbReference type="SAM" id="Phobius"/>
    </source>
</evidence>
<dbReference type="SUPFAM" id="SSF51695">
    <property type="entry name" value="PLC-like phosphodiesterases"/>
    <property type="match status" value="1"/>
</dbReference>
<name>A0ABX6F0D6_KLUMA</name>
<evidence type="ECO:0000256" key="3">
    <source>
        <dbReference type="ARBA" id="ARBA00022729"/>
    </source>
</evidence>
<proteinExistence type="inferred from homology"/>
<gene>
    <name evidence="12" type="primary">MTC6</name>
    <name evidence="12" type="ORF">FIM1_4247</name>
</gene>
<keyword evidence="4 10" id="KW-1133">Transmembrane helix</keyword>
<keyword evidence="2 10" id="KW-0812">Transmembrane</keyword>
<dbReference type="Proteomes" id="UP000422736">
    <property type="component" value="Chromosome 6"/>
</dbReference>
<evidence type="ECO:0000256" key="9">
    <source>
        <dbReference type="ARBA" id="ARBA00039865"/>
    </source>
</evidence>
<feature type="domain" description="MTC6 partial TIM-barrel" evidence="11">
    <location>
        <begin position="109"/>
        <end position="378"/>
    </location>
</feature>
<comment type="similarity">
    <text evidence="8">Belongs to the MTC6 family.</text>
</comment>
<accession>A0ABX6F0D6</accession>